<proteinExistence type="predicted"/>
<name>A0A657LSZ0_9HYPH</name>
<gene>
    <name evidence="1" type="ORF">AX760_04995</name>
</gene>
<dbReference type="AlphaFoldDB" id="A0A657LSZ0"/>
<dbReference type="Proteomes" id="UP000182661">
    <property type="component" value="Unassembled WGS sequence"/>
</dbReference>
<organism evidence="1 2">
    <name type="scientific">Pararhizobium antarcticum</name>
    <dbReference type="NCBI Taxonomy" id="1798805"/>
    <lineage>
        <taxon>Bacteria</taxon>
        <taxon>Pseudomonadati</taxon>
        <taxon>Pseudomonadota</taxon>
        <taxon>Alphaproteobacteria</taxon>
        <taxon>Hyphomicrobiales</taxon>
        <taxon>Rhizobiaceae</taxon>
        <taxon>Rhizobium/Agrobacterium group</taxon>
        <taxon>Pararhizobium</taxon>
    </lineage>
</organism>
<protein>
    <submittedName>
        <fullName evidence="1">Uncharacterized protein</fullName>
    </submittedName>
</protein>
<evidence type="ECO:0000313" key="2">
    <source>
        <dbReference type="Proteomes" id="UP000182661"/>
    </source>
</evidence>
<evidence type="ECO:0000313" key="1">
    <source>
        <dbReference type="EMBL" id="OJF93365.1"/>
    </source>
</evidence>
<keyword evidence="2" id="KW-1185">Reference proteome</keyword>
<dbReference type="EMBL" id="LSRP01000107">
    <property type="protein sequence ID" value="OJF93365.1"/>
    <property type="molecule type" value="Genomic_DNA"/>
</dbReference>
<comment type="caution">
    <text evidence="1">The sequence shown here is derived from an EMBL/GenBank/DDBJ whole genome shotgun (WGS) entry which is preliminary data.</text>
</comment>
<reference evidence="1 2" key="1">
    <citation type="submission" date="2016-02" db="EMBL/GenBank/DDBJ databases">
        <title>Genome sequencing of a beta-galactosidase producing bacteria Rhizobium sp. 59.</title>
        <authorList>
            <person name="Wang D."/>
            <person name="Kot W."/>
            <person name="Qin Y."/>
            <person name="Hansen L."/>
            <person name="Naqvi K."/>
            <person name="Rensing C."/>
        </authorList>
    </citation>
    <scope>NUCLEOTIDE SEQUENCE [LARGE SCALE GENOMIC DNA]</scope>
    <source>
        <strain evidence="1 2">59</strain>
    </source>
</reference>
<sequence length="62" mass="7121">MPVLRVEKVRYSVRESHDVIVKKAWTATACVLIPYRRCSRQQKRALTSATAAMLHLFQASFT</sequence>
<accession>A0A657LSZ0</accession>